<evidence type="ECO:0000256" key="2">
    <source>
        <dbReference type="ARBA" id="ARBA00022540"/>
    </source>
</evidence>
<evidence type="ECO:0000259" key="8">
    <source>
        <dbReference type="PROSITE" id="PS51722"/>
    </source>
</evidence>
<keyword evidence="4" id="KW-0648">Protein biosynthesis</keyword>
<dbReference type="SUPFAM" id="SSF52540">
    <property type="entry name" value="P-loop containing nucleoside triphosphate hydrolases"/>
    <property type="match status" value="1"/>
</dbReference>
<dbReference type="Gene3D" id="2.40.30.10">
    <property type="entry name" value="Translation factors"/>
    <property type="match status" value="2"/>
</dbReference>
<dbReference type="CDD" id="cd03692">
    <property type="entry name" value="mtIF2_IVc"/>
    <property type="match status" value="1"/>
</dbReference>
<evidence type="ECO:0000256" key="7">
    <source>
        <dbReference type="ARBA" id="ARBA00044105"/>
    </source>
</evidence>
<sequence length="734" mass="83006">MLNIIHSDKVLSLKFPKLITDIRQNTIKSKPSIKRIKNPIVDTTSNKVNTNSLNKFDKRHKNNLKIEDSLDIKKSKAKLIKKNRKNIIVDKDDLLIDKTDNINNEESISSLKSHKINKYKKKEKGQSDHRFGNYNLFTSSSDTNNNVSIINKDIIINSPLSIQELAFKLNMPEAEIITYLFLQGISVTINDLIDVSMAKKVALNYDFNIVDEEFKKELTYNISYKINTLNKYCKRAPIVTIFGHVDHGKTTLLDSILKINVKKQEFGGITQSINGYEVQYKYQSSLYKLVFLDTPGHEAFTSMRLRGAKITDLALLVVAADDGLRSQTIEAINYILSLKLPYIVIINKIDKNNSNILNIKEQLAKYNICSEEWGGDANIIEVSALKGQNIDILLSRICLFSDNQNLNADPEQLAEGTILEAYLDQKQGIISNVIVQNGTLKIGDFITAGNIYGKVKNLIKANNIKVKEVEPSSIVQVLGLSEIPSSGIFFQVVHTEKEAKQLINNFIYNTQHSNSQNLNLLNKRVTLDNQNSLKELKLIIKTDTQGSLEAIIYSLSKISQQKVQINIISAESGNISNNDIELALATNSLIIAFNLNISSNIFNLIKQNNLNVNTFNIIYDLLDYITNYMLSLVDTEYDYVFIGSAIVQTIFYFNKGVVAGCLVNEGKLKKMSYINICRNNNIVYKGILHSLKHIKDDVDEILLNNECGVMCEYNSWEKMDIIKAYDLIPKQKSL</sequence>
<reference evidence="9" key="2">
    <citation type="submission" date="2019-04" db="EMBL/GenBank/DDBJ databases">
        <authorList>
            <person name="Pasella M."/>
        </authorList>
    </citation>
    <scope>NUCLEOTIDE SEQUENCE</scope>
    <source>
        <strain evidence="9">PD2929_4_</strain>
    </source>
</reference>
<dbReference type="InterPro" id="IPR005225">
    <property type="entry name" value="Small_GTP-bd"/>
</dbReference>
<reference evidence="9" key="1">
    <citation type="journal article" date="2019" name="Mol. Phylogenet. Evol.">
        <title>Morphological evolution and classification of the red algal order Ceramiales inferred using plastid phylogenomics.</title>
        <authorList>
            <person name="Diaz-Tapia P."/>
            <person name="Pasella M.M."/>
            <person name="Verbruggen H."/>
            <person name="Maggs C.A."/>
        </authorList>
    </citation>
    <scope>NUCLEOTIDE SEQUENCE</scope>
    <source>
        <strain evidence="9">PD2929_4_</strain>
    </source>
</reference>
<geneLocation type="plastid" evidence="9"/>
<dbReference type="HAMAP" id="MF_00100_B">
    <property type="entry name" value="IF_2_B"/>
    <property type="match status" value="1"/>
</dbReference>
<proteinExistence type="inferred from homology"/>
<dbReference type="FunFam" id="3.40.50.10050:FF:000001">
    <property type="entry name" value="Translation initiation factor IF-2"/>
    <property type="match status" value="1"/>
</dbReference>
<keyword evidence="2 9" id="KW-0396">Initiation factor</keyword>
<dbReference type="InterPro" id="IPR044145">
    <property type="entry name" value="IF2_II"/>
</dbReference>
<dbReference type="Pfam" id="PF04760">
    <property type="entry name" value="IF2_N"/>
    <property type="match status" value="1"/>
</dbReference>
<dbReference type="CDD" id="cd03702">
    <property type="entry name" value="IF2_mtIF2_II"/>
    <property type="match status" value="1"/>
</dbReference>
<dbReference type="PANTHER" id="PTHR43381">
    <property type="entry name" value="TRANSLATION INITIATION FACTOR IF-2-RELATED"/>
    <property type="match status" value="1"/>
</dbReference>
<dbReference type="InterPro" id="IPR053905">
    <property type="entry name" value="EF-G-like_DII"/>
</dbReference>
<dbReference type="SUPFAM" id="SSF50447">
    <property type="entry name" value="Translation proteins"/>
    <property type="match status" value="2"/>
</dbReference>
<dbReference type="CDD" id="cd01887">
    <property type="entry name" value="IF2_eIF5B"/>
    <property type="match status" value="1"/>
</dbReference>
<feature type="domain" description="Tr-type G" evidence="8">
    <location>
        <begin position="234"/>
        <end position="406"/>
    </location>
</feature>
<dbReference type="Pfam" id="PF00009">
    <property type="entry name" value="GTP_EFTU"/>
    <property type="match status" value="1"/>
</dbReference>
<dbReference type="NCBIfam" id="TIGR00487">
    <property type="entry name" value="IF-2"/>
    <property type="match status" value="1"/>
</dbReference>
<dbReference type="InterPro" id="IPR006847">
    <property type="entry name" value="IF2_N"/>
</dbReference>
<gene>
    <name evidence="9" type="primary">infB</name>
</gene>
<dbReference type="AlphaFoldDB" id="A0A4D6WPZ4"/>
<dbReference type="InterPro" id="IPR023115">
    <property type="entry name" value="TIF_IF2_dom3"/>
</dbReference>
<dbReference type="GO" id="GO:0003924">
    <property type="term" value="F:GTPase activity"/>
    <property type="evidence" value="ECO:0007669"/>
    <property type="project" value="InterPro"/>
</dbReference>
<keyword evidence="3" id="KW-0547">Nucleotide-binding</keyword>
<comment type="similarity">
    <text evidence="1">Belongs to the TRAFAC class translation factor GTPase superfamily. Classic translation factor GTPase family. IF-2 subfamily.</text>
</comment>
<dbReference type="Pfam" id="PF11987">
    <property type="entry name" value="IF-2"/>
    <property type="match status" value="1"/>
</dbReference>
<accession>A0A4D6WPZ4</accession>
<dbReference type="InterPro" id="IPR036925">
    <property type="entry name" value="TIF_IF2_dom3_sf"/>
</dbReference>
<dbReference type="SUPFAM" id="SSF52156">
    <property type="entry name" value="Initiation factor IF2/eIF5b, domain 3"/>
    <property type="match status" value="1"/>
</dbReference>
<dbReference type="PANTHER" id="PTHR43381:SF5">
    <property type="entry name" value="TR-TYPE G DOMAIN-CONTAINING PROTEIN"/>
    <property type="match status" value="1"/>
</dbReference>
<dbReference type="GO" id="GO:0003743">
    <property type="term" value="F:translation initiation factor activity"/>
    <property type="evidence" value="ECO:0007669"/>
    <property type="project" value="UniProtKB-KW"/>
</dbReference>
<evidence type="ECO:0000256" key="3">
    <source>
        <dbReference type="ARBA" id="ARBA00022741"/>
    </source>
</evidence>
<dbReference type="InterPro" id="IPR000178">
    <property type="entry name" value="TF_IF2_bacterial-like"/>
</dbReference>
<dbReference type="FunFam" id="3.40.50.300:FF:000019">
    <property type="entry name" value="Translation initiation factor IF-2"/>
    <property type="match status" value="1"/>
</dbReference>
<dbReference type="GO" id="GO:0005525">
    <property type="term" value="F:GTP binding"/>
    <property type="evidence" value="ECO:0007669"/>
    <property type="project" value="UniProtKB-KW"/>
</dbReference>
<evidence type="ECO:0000256" key="1">
    <source>
        <dbReference type="ARBA" id="ARBA00007733"/>
    </source>
</evidence>
<dbReference type="PRINTS" id="PR00315">
    <property type="entry name" value="ELONGATNFCT"/>
</dbReference>
<dbReference type="InterPro" id="IPR015760">
    <property type="entry name" value="TIF_IF2"/>
</dbReference>
<keyword evidence="5" id="KW-0342">GTP-binding</keyword>
<keyword evidence="9" id="KW-0934">Plastid</keyword>
<dbReference type="Gene3D" id="3.40.50.300">
    <property type="entry name" value="P-loop containing nucleotide triphosphate hydrolases"/>
    <property type="match status" value="1"/>
</dbReference>
<evidence type="ECO:0000256" key="6">
    <source>
        <dbReference type="ARBA" id="ARBA00025162"/>
    </source>
</evidence>
<evidence type="ECO:0000313" key="9">
    <source>
        <dbReference type="EMBL" id="QCI04618.1"/>
    </source>
</evidence>
<dbReference type="GO" id="GO:0005737">
    <property type="term" value="C:cytoplasm"/>
    <property type="evidence" value="ECO:0007669"/>
    <property type="project" value="TreeGrafter"/>
</dbReference>
<evidence type="ECO:0000256" key="5">
    <source>
        <dbReference type="ARBA" id="ARBA00023134"/>
    </source>
</evidence>
<dbReference type="NCBIfam" id="TIGR00231">
    <property type="entry name" value="small_GTP"/>
    <property type="match status" value="1"/>
</dbReference>
<evidence type="ECO:0000256" key="4">
    <source>
        <dbReference type="ARBA" id="ARBA00022917"/>
    </source>
</evidence>
<dbReference type="Pfam" id="PF22042">
    <property type="entry name" value="EF-G_D2"/>
    <property type="match status" value="1"/>
</dbReference>
<dbReference type="PROSITE" id="PS51722">
    <property type="entry name" value="G_TR_2"/>
    <property type="match status" value="1"/>
</dbReference>
<dbReference type="InterPro" id="IPR027417">
    <property type="entry name" value="P-loop_NTPase"/>
</dbReference>
<organism evidence="9">
    <name type="scientific">Apoglossum ruscifolium</name>
    <dbReference type="NCBI Taxonomy" id="167976"/>
    <lineage>
        <taxon>Eukaryota</taxon>
        <taxon>Rhodophyta</taxon>
        <taxon>Florideophyceae</taxon>
        <taxon>Rhodymeniophycidae</taxon>
        <taxon>Ceramiales</taxon>
        <taxon>Delesseriaceae</taxon>
        <taxon>Apoglossum</taxon>
    </lineage>
</organism>
<name>A0A4D6WPZ4_9FLOR</name>
<dbReference type="EMBL" id="MK814614">
    <property type="protein sequence ID" value="QCI04618.1"/>
    <property type="molecule type" value="Genomic_DNA"/>
</dbReference>
<dbReference type="InterPro" id="IPR000795">
    <property type="entry name" value="T_Tr_GTP-bd_dom"/>
</dbReference>
<dbReference type="PROSITE" id="PS01176">
    <property type="entry name" value="IF2"/>
    <property type="match status" value="1"/>
</dbReference>
<dbReference type="InterPro" id="IPR009000">
    <property type="entry name" value="Transl_B-barrel_sf"/>
</dbReference>
<dbReference type="Gene3D" id="3.40.50.10050">
    <property type="entry name" value="Translation initiation factor IF- 2, domain 3"/>
    <property type="match status" value="1"/>
</dbReference>
<dbReference type="FunFam" id="2.40.30.10:FF:000008">
    <property type="entry name" value="Translation initiation factor IF-2"/>
    <property type="match status" value="1"/>
</dbReference>
<comment type="function">
    <text evidence="6">One of the essential components for the initiation of protein synthesis. Protects formylmethionyl-tRNA from spontaneous hydrolysis and promotes its binding to the 30S ribosomal subunits. Also involved in the hydrolysis of GTP during the formation of the 70S ribosomal complex.</text>
</comment>
<protein>
    <recommendedName>
        <fullName evidence="7">Translation initiation factor IF-2, chloroplastic</fullName>
    </recommendedName>
</protein>